<dbReference type="PANTHER" id="PTHR21237:SF23">
    <property type="entry name" value="GRPE PROTEIN HOMOLOG, MITOCHONDRIAL"/>
    <property type="match status" value="1"/>
</dbReference>
<dbReference type="SUPFAM" id="SSF58014">
    <property type="entry name" value="Coiled-coil domain of nucleotide exchange factor GrpE"/>
    <property type="match status" value="1"/>
</dbReference>
<dbReference type="HAMAP" id="MF_01151">
    <property type="entry name" value="GrpE"/>
    <property type="match status" value="1"/>
</dbReference>
<dbReference type="Gene3D" id="3.90.20.20">
    <property type="match status" value="1"/>
</dbReference>
<proteinExistence type="inferred from homology"/>
<dbReference type="eggNOG" id="KOG3003">
    <property type="taxonomic scope" value="Eukaryota"/>
</dbReference>
<comment type="similarity">
    <text evidence="2 8">Belongs to the GrpE family.</text>
</comment>
<dbReference type="PRINTS" id="PR00773">
    <property type="entry name" value="GRPEPROTEIN"/>
</dbReference>
<dbReference type="OrthoDB" id="201635at2759"/>
<dbReference type="InterPro" id="IPR013805">
    <property type="entry name" value="GrpE_CC"/>
</dbReference>
<dbReference type="GO" id="GO:0030150">
    <property type="term" value="P:protein import into mitochondrial matrix"/>
    <property type="evidence" value="ECO:0007669"/>
    <property type="project" value="TreeGrafter"/>
</dbReference>
<keyword evidence="3" id="KW-0809">Transit peptide</keyword>
<dbReference type="GO" id="GO:0051087">
    <property type="term" value="F:protein-folding chaperone binding"/>
    <property type="evidence" value="ECO:0007669"/>
    <property type="project" value="InterPro"/>
</dbReference>
<evidence type="ECO:0000256" key="9">
    <source>
        <dbReference type="SAM" id="MobiDB-lite"/>
    </source>
</evidence>
<dbReference type="FunFam" id="2.30.22.10:FF:000002">
    <property type="entry name" value="GrpE protein homolog"/>
    <property type="match status" value="1"/>
</dbReference>
<organism evidence="10 11">
    <name type="scientific">Drosophila mojavensis</name>
    <name type="common">Fruit fly</name>
    <dbReference type="NCBI Taxonomy" id="7230"/>
    <lineage>
        <taxon>Eukaryota</taxon>
        <taxon>Metazoa</taxon>
        <taxon>Ecdysozoa</taxon>
        <taxon>Arthropoda</taxon>
        <taxon>Hexapoda</taxon>
        <taxon>Insecta</taxon>
        <taxon>Pterygota</taxon>
        <taxon>Neoptera</taxon>
        <taxon>Endopterygota</taxon>
        <taxon>Diptera</taxon>
        <taxon>Brachycera</taxon>
        <taxon>Muscomorpha</taxon>
        <taxon>Ephydroidea</taxon>
        <taxon>Drosophilidae</taxon>
        <taxon>Drosophila</taxon>
    </lineage>
</organism>
<dbReference type="PANTHER" id="PTHR21237">
    <property type="entry name" value="GRPE PROTEIN"/>
    <property type="match status" value="1"/>
</dbReference>
<dbReference type="InterPro" id="IPR009012">
    <property type="entry name" value="GrpE_head"/>
</dbReference>
<feature type="compositionally biased region" description="Low complexity" evidence="9">
    <location>
        <begin position="36"/>
        <end position="107"/>
    </location>
</feature>
<dbReference type="KEGG" id="dmo:Dmoj_GI14884"/>
<feature type="region of interest" description="Disordered" evidence="9">
    <location>
        <begin position="30"/>
        <end position="125"/>
    </location>
</feature>
<evidence type="ECO:0000256" key="8">
    <source>
        <dbReference type="RuleBase" id="RU004478"/>
    </source>
</evidence>
<comment type="function">
    <text evidence="6">Essential component of the PAM complex, a complex required for the translocation of transit peptide-containing proteins from the inner membrane into the mitochondrial matrix in an ATP-dependent manner. Seems to control the nucleotide-dependent binding of mitochondrial HSP70 to substrate proteins.</text>
</comment>
<dbReference type="SUPFAM" id="SSF51064">
    <property type="entry name" value="Head domain of nucleotide exchange factor GrpE"/>
    <property type="match status" value="1"/>
</dbReference>
<dbReference type="GO" id="GO:0051082">
    <property type="term" value="F:unfolded protein binding"/>
    <property type="evidence" value="ECO:0007669"/>
    <property type="project" value="TreeGrafter"/>
</dbReference>
<dbReference type="GO" id="GO:0001405">
    <property type="term" value="C:PAM complex, Tim23 associated import motor"/>
    <property type="evidence" value="ECO:0007669"/>
    <property type="project" value="TreeGrafter"/>
</dbReference>
<keyword evidence="11" id="KW-1185">Reference proteome</keyword>
<dbReference type="PROSITE" id="PS01071">
    <property type="entry name" value="GRPE"/>
    <property type="match status" value="1"/>
</dbReference>
<evidence type="ECO:0000256" key="5">
    <source>
        <dbReference type="ARBA" id="ARBA00023186"/>
    </source>
</evidence>
<dbReference type="InParanoid" id="B4L4C8"/>
<keyword evidence="4 7" id="KW-0496">Mitochondrion</keyword>
<accession>B4L4C8</accession>
<evidence type="ECO:0000256" key="1">
    <source>
        <dbReference type="ARBA" id="ARBA00004305"/>
    </source>
</evidence>
<dbReference type="InterPro" id="IPR000740">
    <property type="entry name" value="GrpE"/>
</dbReference>
<dbReference type="Proteomes" id="UP000009192">
    <property type="component" value="Unassembled WGS sequence"/>
</dbReference>
<dbReference type="AlphaFoldDB" id="B4L4C8"/>
<gene>
    <name evidence="10" type="primary">Dmoj\GI14884</name>
    <name evidence="10" type="ORF">Dmoj_GI14884</name>
</gene>
<dbReference type="Pfam" id="PF01025">
    <property type="entry name" value="GrpE"/>
    <property type="match status" value="1"/>
</dbReference>
<dbReference type="EMBL" id="CH933810">
    <property type="protein sequence ID" value="EDW07406.2"/>
    <property type="molecule type" value="Genomic_DNA"/>
</dbReference>
<evidence type="ECO:0000256" key="4">
    <source>
        <dbReference type="ARBA" id="ARBA00023128"/>
    </source>
</evidence>
<keyword evidence="5 7" id="KW-0143">Chaperone</keyword>
<comment type="subcellular location">
    <subcellularLocation>
        <location evidence="1 7">Mitochondrion matrix</location>
    </subcellularLocation>
</comment>
<evidence type="ECO:0000256" key="3">
    <source>
        <dbReference type="ARBA" id="ARBA00022946"/>
    </source>
</evidence>
<evidence type="ECO:0000313" key="11">
    <source>
        <dbReference type="Proteomes" id="UP000009192"/>
    </source>
</evidence>
<dbReference type="CDD" id="cd00446">
    <property type="entry name" value="GrpE"/>
    <property type="match status" value="1"/>
</dbReference>
<evidence type="ECO:0000256" key="7">
    <source>
        <dbReference type="RuleBase" id="RU000640"/>
    </source>
</evidence>
<reference evidence="10 11" key="1">
    <citation type="journal article" date="2007" name="Nature">
        <title>Evolution of genes and genomes on the Drosophila phylogeny.</title>
        <authorList>
            <consortium name="Drosophila 12 Genomes Consortium"/>
            <person name="Clark A.G."/>
            <person name="Eisen M.B."/>
            <person name="Smith D.R."/>
            <person name="Bergman C.M."/>
            <person name="Oliver B."/>
            <person name="Markow T.A."/>
            <person name="Kaufman T.C."/>
            <person name="Kellis M."/>
            <person name="Gelbart W."/>
            <person name="Iyer V.N."/>
            <person name="Pollard D.A."/>
            <person name="Sackton T.B."/>
            <person name="Larracuente A.M."/>
            <person name="Singh N.D."/>
            <person name="Abad J.P."/>
            <person name="Abt D.N."/>
            <person name="Adryan B."/>
            <person name="Aguade M."/>
            <person name="Akashi H."/>
            <person name="Anderson W.W."/>
            <person name="Aquadro C.F."/>
            <person name="Ardell D.H."/>
            <person name="Arguello R."/>
            <person name="Artieri C.G."/>
            <person name="Barbash D.A."/>
            <person name="Barker D."/>
            <person name="Barsanti P."/>
            <person name="Batterham P."/>
            <person name="Batzoglou S."/>
            <person name="Begun D."/>
            <person name="Bhutkar A."/>
            <person name="Blanco E."/>
            <person name="Bosak S.A."/>
            <person name="Bradley R.K."/>
            <person name="Brand A.D."/>
            <person name="Brent M.R."/>
            <person name="Brooks A.N."/>
            <person name="Brown R.H."/>
            <person name="Butlin R.K."/>
            <person name="Caggese C."/>
            <person name="Calvi B.R."/>
            <person name="Bernardo de Carvalho A."/>
            <person name="Caspi A."/>
            <person name="Castrezana S."/>
            <person name="Celniker S.E."/>
            <person name="Chang J.L."/>
            <person name="Chapple C."/>
            <person name="Chatterji S."/>
            <person name="Chinwalla A."/>
            <person name="Civetta A."/>
            <person name="Clifton S.W."/>
            <person name="Comeron J.M."/>
            <person name="Costello J.C."/>
            <person name="Coyne J.A."/>
            <person name="Daub J."/>
            <person name="David R.G."/>
            <person name="Delcher A.L."/>
            <person name="Delehaunty K."/>
            <person name="Do C.B."/>
            <person name="Ebling H."/>
            <person name="Edwards K."/>
            <person name="Eickbush T."/>
            <person name="Evans J.D."/>
            <person name="Filipski A."/>
            <person name="Findeiss S."/>
            <person name="Freyhult E."/>
            <person name="Fulton L."/>
            <person name="Fulton R."/>
            <person name="Garcia A.C."/>
            <person name="Gardiner A."/>
            <person name="Garfield D.A."/>
            <person name="Garvin B.E."/>
            <person name="Gibson G."/>
            <person name="Gilbert D."/>
            <person name="Gnerre S."/>
            <person name="Godfrey J."/>
            <person name="Good R."/>
            <person name="Gotea V."/>
            <person name="Gravely B."/>
            <person name="Greenberg A.J."/>
            <person name="Griffiths-Jones S."/>
            <person name="Gross S."/>
            <person name="Guigo R."/>
            <person name="Gustafson E.A."/>
            <person name="Haerty W."/>
            <person name="Hahn M.W."/>
            <person name="Halligan D.L."/>
            <person name="Halpern A.L."/>
            <person name="Halter G.M."/>
            <person name="Han M.V."/>
            <person name="Heger A."/>
            <person name="Hillier L."/>
            <person name="Hinrichs A.S."/>
            <person name="Holmes I."/>
            <person name="Hoskins R.A."/>
            <person name="Hubisz M.J."/>
            <person name="Hultmark D."/>
            <person name="Huntley M.A."/>
            <person name="Jaffe D.B."/>
            <person name="Jagadeeshan S."/>
            <person name="Jeck W.R."/>
            <person name="Johnson J."/>
            <person name="Jones C.D."/>
            <person name="Jordan W.C."/>
            <person name="Karpen G.H."/>
            <person name="Kataoka E."/>
            <person name="Keightley P.D."/>
            <person name="Kheradpour P."/>
            <person name="Kirkness E.F."/>
            <person name="Koerich L.B."/>
            <person name="Kristiansen K."/>
            <person name="Kudrna D."/>
            <person name="Kulathinal R.J."/>
            <person name="Kumar S."/>
            <person name="Kwok R."/>
            <person name="Lander E."/>
            <person name="Langley C.H."/>
            <person name="Lapoint R."/>
            <person name="Lazzaro B.P."/>
            <person name="Lee S.J."/>
            <person name="Levesque L."/>
            <person name="Li R."/>
            <person name="Lin C.F."/>
            <person name="Lin M.F."/>
            <person name="Lindblad-Toh K."/>
            <person name="Llopart A."/>
            <person name="Long M."/>
            <person name="Low L."/>
            <person name="Lozovsky E."/>
            <person name="Lu J."/>
            <person name="Luo M."/>
            <person name="Machado C.A."/>
            <person name="Makalowski W."/>
            <person name="Marzo M."/>
            <person name="Matsuda M."/>
            <person name="Matzkin L."/>
            <person name="McAllister B."/>
            <person name="McBride C.S."/>
            <person name="McKernan B."/>
            <person name="McKernan K."/>
            <person name="Mendez-Lago M."/>
            <person name="Minx P."/>
            <person name="Mollenhauer M.U."/>
            <person name="Montooth K."/>
            <person name="Mount S.M."/>
            <person name="Mu X."/>
            <person name="Myers E."/>
            <person name="Negre B."/>
            <person name="Newfeld S."/>
            <person name="Nielsen R."/>
            <person name="Noor M.A."/>
            <person name="O'Grady P."/>
            <person name="Pachter L."/>
            <person name="Papaceit M."/>
            <person name="Parisi M.J."/>
            <person name="Parisi M."/>
            <person name="Parts L."/>
            <person name="Pedersen J.S."/>
            <person name="Pesole G."/>
            <person name="Phillippy A.M."/>
            <person name="Ponting C.P."/>
            <person name="Pop M."/>
            <person name="Porcelli D."/>
            <person name="Powell J.R."/>
            <person name="Prohaska S."/>
            <person name="Pruitt K."/>
            <person name="Puig M."/>
            <person name="Quesneville H."/>
            <person name="Ram K.R."/>
            <person name="Rand D."/>
            <person name="Rasmussen M.D."/>
            <person name="Reed L.K."/>
            <person name="Reenan R."/>
            <person name="Reily A."/>
            <person name="Remington K.A."/>
            <person name="Rieger T.T."/>
            <person name="Ritchie M.G."/>
            <person name="Robin C."/>
            <person name="Rogers Y.H."/>
            <person name="Rohde C."/>
            <person name="Rozas J."/>
            <person name="Rubenfield M.J."/>
            <person name="Ruiz A."/>
            <person name="Russo S."/>
            <person name="Salzberg S.L."/>
            <person name="Sanchez-Gracia A."/>
            <person name="Saranga D.J."/>
            <person name="Sato H."/>
            <person name="Schaeffer S.W."/>
            <person name="Schatz M.C."/>
            <person name="Schlenke T."/>
            <person name="Schwartz R."/>
            <person name="Segarra C."/>
            <person name="Singh R.S."/>
            <person name="Sirot L."/>
            <person name="Sirota M."/>
            <person name="Sisneros N.B."/>
            <person name="Smith C.D."/>
            <person name="Smith T.F."/>
            <person name="Spieth J."/>
            <person name="Stage D.E."/>
            <person name="Stark A."/>
            <person name="Stephan W."/>
            <person name="Strausberg R.L."/>
            <person name="Strempel S."/>
            <person name="Sturgill D."/>
            <person name="Sutton G."/>
            <person name="Sutton G.G."/>
            <person name="Tao W."/>
            <person name="Teichmann S."/>
            <person name="Tobari Y.N."/>
            <person name="Tomimura Y."/>
            <person name="Tsolas J.M."/>
            <person name="Valente V.L."/>
            <person name="Venter E."/>
            <person name="Venter J.C."/>
            <person name="Vicario S."/>
            <person name="Vieira F.G."/>
            <person name="Vilella A.J."/>
            <person name="Villasante A."/>
            <person name="Walenz B."/>
            <person name="Wang J."/>
            <person name="Wasserman M."/>
            <person name="Watts T."/>
            <person name="Wilson D."/>
            <person name="Wilson R.K."/>
            <person name="Wing R.A."/>
            <person name="Wolfner M.F."/>
            <person name="Wong A."/>
            <person name="Wong G.K."/>
            <person name="Wu C.I."/>
            <person name="Wu G."/>
            <person name="Yamamoto D."/>
            <person name="Yang H.P."/>
            <person name="Yang S.P."/>
            <person name="Yorke J.A."/>
            <person name="Yoshida K."/>
            <person name="Zdobnov E."/>
            <person name="Zhang P."/>
            <person name="Zhang Y."/>
            <person name="Zimin A.V."/>
            <person name="Baldwin J."/>
            <person name="Abdouelleil A."/>
            <person name="Abdulkadir J."/>
            <person name="Abebe A."/>
            <person name="Abera B."/>
            <person name="Abreu J."/>
            <person name="Acer S.C."/>
            <person name="Aftuck L."/>
            <person name="Alexander A."/>
            <person name="An P."/>
            <person name="Anderson E."/>
            <person name="Anderson S."/>
            <person name="Arachi H."/>
            <person name="Azer M."/>
            <person name="Bachantsang P."/>
            <person name="Barry A."/>
            <person name="Bayul T."/>
            <person name="Berlin A."/>
            <person name="Bessette D."/>
            <person name="Bloom T."/>
            <person name="Blye J."/>
            <person name="Boguslavskiy L."/>
            <person name="Bonnet C."/>
            <person name="Boukhgalter B."/>
            <person name="Bourzgui I."/>
            <person name="Brown A."/>
            <person name="Cahill P."/>
            <person name="Channer S."/>
            <person name="Cheshatsang Y."/>
            <person name="Chuda L."/>
            <person name="Citroen M."/>
            <person name="Collymore A."/>
            <person name="Cooke P."/>
            <person name="Costello M."/>
            <person name="D'Aco K."/>
            <person name="Daza R."/>
            <person name="De Haan G."/>
            <person name="DeGray S."/>
            <person name="DeMaso C."/>
            <person name="Dhargay N."/>
            <person name="Dooley K."/>
            <person name="Dooley E."/>
            <person name="Doricent M."/>
            <person name="Dorje P."/>
            <person name="Dorjee K."/>
            <person name="Dupes A."/>
            <person name="Elong R."/>
            <person name="Falk J."/>
            <person name="Farina A."/>
            <person name="Faro S."/>
            <person name="Ferguson D."/>
            <person name="Fisher S."/>
            <person name="Foley C.D."/>
            <person name="Franke A."/>
            <person name="Friedrich D."/>
            <person name="Gadbois L."/>
            <person name="Gearin G."/>
            <person name="Gearin C.R."/>
            <person name="Giannoukos G."/>
            <person name="Goode T."/>
            <person name="Graham J."/>
            <person name="Grandbois E."/>
            <person name="Grewal S."/>
            <person name="Gyaltsen K."/>
            <person name="Hafez N."/>
            <person name="Hagos B."/>
            <person name="Hall J."/>
            <person name="Henson C."/>
            <person name="Hollinger A."/>
            <person name="Honan T."/>
            <person name="Huard M.D."/>
            <person name="Hughes L."/>
            <person name="Hurhula B."/>
            <person name="Husby M.E."/>
            <person name="Kamat A."/>
            <person name="Kanga B."/>
            <person name="Kashin S."/>
            <person name="Khazanovich D."/>
            <person name="Kisner P."/>
            <person name="Lance K."/>
            <person name="Lara M."/>
            <person name="Lee W."/>
            <person name="Lennon N."/>
            <person name="Letendre F."/>
            <person name="LeVine R."/>
            <person name="Lipovsky A."/>
            <person name="Liu X."/>
            <person name="Liu J."/>
            <person name="Liu S."/>
            <person name="Lokyitsang T."/>
            <person name="Lokyitsang Y."/>
            <person name="Lubonja R."/>
            <person name="Lui A."/>
            <person name="MacDonald P."/>
            <person name="Magnisalis V."/>
            <person name="Maru K."/>
            <person name="Matthews C."/>
            <person name="McCusker W."/>
            <person name="McDonough S."/>
            <person name="Mehta T."/>
            <person name="Meldrim J."/>
            <person name="Meneus L."/>
            <person name="Mihai O."/>
            <person name="Mihalev A."/>
            <person name="Mihova T."/>
            <person name="Mittelman R."/>
            <person name="Mlenga V."/>
            <person name="Montmayeur A."/>
            <person name="Mulrain L."/>
            <person name="Navidi A."/>
            <person name="Naylor J."/>
            <person name="Negash T."/>
            <person name="Nguyen T."/>
            <person name="Nguyen N."/>
            <person name="Nicol R."/>
            <person name="Norbu C."/>
            <person name="Norbu N."/>
            <person name="Novod N."/>
            <person name="O'Neill B."/>
            <person name="Osman S."/>
            <person name="Markiewicz E."/>
            <person name="Oyono O.L."/>
            <person name="Patti C."/>
            <person name="Phunkhang P."/>
            <person name="Pierre F."/>
            <person name="Priest M."/>
            <person name="Raghuraman S."/>
            <person name="Rege F."/>
            <person name="Reyes R."/>
            <person name="Rise C."/>
            <person name="Rogov P."/>
            <person name="Ross K."/>
            <person name="Ryan E."/>
            <person name="Settipalli S."/>
            <person name="Shea T."/>
            <person name="Sherpa N."/>
            <person name="Shi L."/>
            <person name="Shih D."/>
            <person name="Sparrow T."/>
            <person name="Spaulding J."/>
            <person name="Stalker J."/>
            <person name="Stange-Thomann N."/>
            <person name="Stavropoulos S."/>
            <person name="Stone C."/>
            <person name="Strader C."/>
            <person name="Tesfaye S."/>
            <person name="Thomson T."/>
            <person name="Thoulutsang Y."/>
            <person name="Thoulutsang D."/>
            <person name="Topham K."/>
            <person name="Topping I."/>
            <person name="Tsamla T."/>
            <person name="Vassiliev H."/>
            <person name="Vo A."/>
            <person name="Wangchuk T."/>
            <person name="Wangdi T."/>
            <person name="Weiand M."/>
            <person name="Wilkinson J."/>
            <person name="Wilson A."/>
            <person name="Yadav S."/>
            <person name="Young G."/>
            <person name="Yu Q."/>
            <person name="Zembek L."/>
            <person name="Zhong D."/>
            <person name="Zimmer A."/>
            <person name="Zwirko Z."/>
            <person name="Jaffe D.B."/>
            <person name="Alvarez P."/>
            <person name="Brockman W."/>
            <person name="Butler J."/>
            <person name="Chin C."/>
            <person name="Gnerre S."/>
            <person name="Grabherr M."/>
            <person name="Kleber M."/>
            <person name="Mauceli E."/>
            <person name="MacCallum I."/>
        </authorList>
    </citation>
    <scope>NUCLEOTIDE SEQUENCE [LARGE SCALE GENOMIC DNA]</scope>
    <source>
        <strain evidence="11">Tucson 15081-1352.22</strain>
    </source>
</reference>
<dbReference type="Gene3D" id="2.30.22.10">
    <property type="entry name" value="Head domain of nucleotide exchange factor GrpE"/>
    <property type="match status" value="1"/>
</dbReference>
<evidence type="ECO:0000313" key="10">
    <source>
        <dbReference type="EMBL" id="EDW07406.2"/>
    </source>
</evidence>
<evidence type="ECO:0000256" key="2">
    <source>
        <dbReference type="ARBA" id="ARBA00009054"/>
    </source>
</evidence>
<sequence>MLTKRLDQLRAMAVAHNLLTGRSTAAQQVGRIYSTKKMQNQQQQQQQQQQQKQQQPQQQQKQQQQQPQQQPQQQKSSKQMPQQKSSKQMKEQQQQQQQQQESSQKQELSPEQTPSHDDESKGGAAMSEVDWLTQELATIKVEHKQLLDKYKRALADGENLRRRLNRQIDEAKLFGIQGFCKDLIEVADVLGHATRSVPKDKLSTNAELKSLYEGLNLTRASLQQVFKRHGVEILDPINQKFDPNLHEALFQTVDKSVDADTVVQVNKLGYKLHKRCIRPALVGVSKR</sequence>
<dbReference type="GO" id="GO:0042803">
    <property type="term" value="F:protein homodimerization activity"/>
    <property type="evidence" value="ECO:0007669"/>
    <property type="project" value="InterPro"/>
</dbReference>
<name>B4L4C8_DROMO</name>
<dbReference type="GO" id="GO:0006457">
    <property type="term" value="P:protein folding"/>
    <property type="evidence" value="ECO:0007669"/>
    <property type="project" value="InterPro"/>
</dbReference>
<evidence type="ECO:0000256" key="6">
    <source>
        <dbReference type="ARBA" id="ARBA00045572"/>
    </source>
</evidence>
<protein>
    <recommendedName>
        <fullName evidence="7">GrpE protein homolog</fullName>
    </recommendedName>
</protein>
<dbReference type="GO" id="GO:0000774">
    <property type="term" value="F:adenyl-nucleotide exchange factor activity"/>
    <property type="evidence" value="ECO:0007669"/>
    <property type="project" value="InterPro"/>
</dbReference>
<dbReference type="HOGENOM" id="CLU_057217_0_1_1"/>
<dbReference type="FunFam" id="3.90.20.20:FF:000003">
    <property type="entry name" value="GrpE protein homolog"/>
    <property type="match status" value="1"/>
</dbReference>